<name>A0ABT2HZR5_9SPHN</name>
<evidence type="ECO:0000256" key="4">
    <source>
        <dbReference type="ARBA" id="ARBA00023136"/>
    </source>
</evidence>
<dbReference type="PANTHER" id="PTHR38776:SF1">
    <property type="entry name" value="MLTA-INTERACTING PROTEIN-RELATED"/>
    <property type="match status" value="1"/>
</dbReference>
<proteinExistence type="inferred from homology"/>
<keyword evidence="8" id="KW-1185">Reference proteome</keyword>
<reference evidence="7" key="1">
    <citation type="submission" date="2022-09" db="EMBL/GenBank/DDBJ databases">
        <title>Novosphingobium sp. Nov., a polycyclic aromatic hydrocarbon-degrading bacterium isolated form mangrove sediments in HongKong.</title>
        <authorList>
            <person name="Hu Z."/>
        </authorList>
    </citation>
    <scope>NUCLEOTIDE SEQUENCE</scope>
    <source>
        <strain evidence="7">HK4-1</strain>
    </source>
</reference>
<accession>A0ABT2HZR5</accession>
<comment type="caution">
    <text evidence="7">The sequence shown here is derived from an EMBL/GenBank/DDBJ whole genome shotgun (WGS) entry which is preliminary data.</text>
</comment>
<sequence length="283" mass="29722">MRKFRFSLSGFVAALALVCAAPAFAQEAPAENLLEGDHITVGVGGFYGPSYDGSDENVLSPYPGVMGRIGGIYISPRPSGLALDLIPEDKGARFGVSLGPVGSITFNRNANIKDPVVRAAGKLDVAVELGVNAGVVAYKLLHDYDSLSLSVDVKWDVAGAYSGMTWAPSINYVSPVSKAVLVGIYAGAHHADGNYARYYYSVTPAQSAASGLPEYRAKAGWDSVNAGLLVGWDLSGDLRDGGFALFAMGSYARMLNDGKDTPYTALRGDADQWTGGLGVAYTF</sequence>
<evidence type="ECO:0000256" key="2">
    <source>
        <dbReference type="ARBA" id="ARBA00005722"/>
    </source>
</evidence>
<comment type="subcellular location">
    <subcellularLocation>
        <location evidence="1">Cell outer membrane</location>
    </subcellularLocation>
</comment>
<dbReference type="InterPro" id="IPR010583">
    <property type="entry name" value="MipA"/>
</dbReference>
<dbReference type="PANTHER" id="PTHR38776">
    <property type="entry name" value="MLTA-INTERACTING PROTEIN-RELATED"/>
    <property type="match status" value="1"/>
</dbReference>
<comment type="similarity">
    <text evidence="2">Belongs to the MipA/OmpV family.</text>
</comment>
<organism evidence="7 8">
    <name type="scientific">Novosphingobium mangrovi</name>
    <name type="common">ex Huang et al. 2023</name>
    <dbReference type="NCBI Taxonomy" id="2976432"/>
    <lineage>
        <taxon>Bacteria</taxon>
        <taxon>Pseudomonadati</taxon>
        <taxon>Pseudomonadota</taxon>
        <taxon>Alphaproteobacteria</taxon>
        <taxon>Sphingomonadales</taxon>
        <taxon>Sphingomonadaceae</taxon>
        <taxon>Novosphingobium</taxon>
    </lineage>
</organism>
<keyword evidence="4" id="KW-0472">Membrane</keyword>
<dbReference type="RefSeq" id="WP_260043107.1">
    <property type="nucleotide sequence ID" value="NZ_JANZXA010000001.1"/>
</dbReference>
<evidence type="ECO:0000256" key="5">
    <source>
        <dbReference type="ARBA" id="ARBA00023237"/>
    </source>
</evidence>
<evidence type="ECO:0000256" key="6">
    <source>
        <dbReference type="SAM" id="SignalP"/>
    </source>
</evidence>
<dbReference type="Pfam" id="PF06629">
    <property type="entry name" value="MipA"/>
    <property type="match status" value="1"/>
</dbReference>
<gene>
    <name evidence="7" type="ORF">NZK81_00645</name>
</gene>
<evidence type="ECO:0000313" key="7">
    <source>
        <dbReference type="EMBL" id="MCT2398046.1"/>
    </source>
</evidence>
<feature type="signal peptide" evidence="6">
    <location>
        <begin position="1"/>
        <end position="25"/>
    </location>
</feature>
<evidence type="ECO:0000256" key="1">
    <source>
        <dbReference type="ARBA" id="ARBA00004442"/>
    </source>
</evidence>
<evidence type="ECO:0000313" key="8">
    <source>
        <dbReference type="Proteomes" id="UP001165583"/>
    </source>
</evidence>
<dbReference type="Proteomes" id="UP001165583">
    <property type="component" value="Unassembled WGS sequence"/>
</dbReference>
<evidence type="ECO:0000256" key="3">
    <source>
        <dbReference type="ARBA" id="ARBA00022729"/>
    </source>
</evidence>
<keyword evidence="5" id="KW-0998">Cell outer membrane</keyword>
<keyword evidence="3 6" id="KW-0732">Signal</keyword>
<feature type="chain" id="PRO_5046113864" evidence="6">
    <location>
        <begin position="26"/>
        <end position="283"/>
    </location>
</feature>
<protein>
    <submittedName>
        <fullName evidence="7">MipA/OmpV family protein</fullName>
    </submittedName>
</protein>
<dbReference type="EMBL" id="JANZXA010000001">
    <property type="protein sequence ID" value="MCT2398046.1"/>
    <property type="molecule type" value="Genomic_DNA"/>
</dbReference>